<dbReference type="AlphaFoldDB" id="A0AAD9M065"/>
<proteinExistence type="predicted"/>
<dbReference type="EMBL" id="MU842892">
    <property type="protein sequence ID" value="KAK2027629.1"/>
    <property type="molecule type" value="Genomic_DNA"/>
</dbReference>
<dbReference type="Proteomes" id="UP001232148">
    <property type="component" value="Unassembled WGS sequence"/>
</dbReference>
<organism evidence="1 2">
    <name type="scientific">Colletotrichum zoysiae</name>
    <dbReference type="NCBI Taxonomy" id="1216348"/>
    <lineage>
        <taxon>Eukaryota</taxon>
        <taxon>Fungi</taxon>
        <taxon>Dikarya</taxon>
        <taxon>Ascomycota</taxon>
        <taxon>Pezizomycotina</taxon>
        <taxon>Sordariomycetes</taxon>
        <taxon>Hypocreomycetidae</taxon>
        <taxon>Glomerellales</taxon>
        <taxon>Glomerellaceae</taxon>
        <taxon>Colletotrichum</taxon>
        <taxon>Colletotrichum graminicola species complex</taxon>
    </lineage>
</organism>
<sequence length="159" mass="17854">MPSCCRRHPPTPLLYPPLFRPYPGWASDFTPPRGCPGRSCGHWRMASLQLSVGGRTQTTWVMGRGGWQLLTNALQVWWRCLVPTVEAGEYSISRGKGITTEERTTRKRGREKTVGRLYSSVHADPSPARYARRILKRLAICIEIEPGVRPVGKLQGGRV</sequence>
<keyword evidence="2" id="KW-1185">Reference proteome</keyword>
<name>A0AAD9M065_9PEZI</name>
<evidence type="ECO:0000313" key="2">
    <source>
        <dbReference type="Proteomes" id="UP001232148"/>
    </source>
</evidence>
<reference evidence="1" key="1">
    <citation type="submission" date="2021-06" db="EMBL/GenBank/DDBJ databases">
        <title>Comparative genomics, transcriptomics and evolutionary studies reveal genomic signatures of adaptation to plant cell wall in hemibiotrophic fungi.</title>
        <authorList>
            <consortium name="DOE Joint Genome Institute"/>
            <person name="Baroncelli R."/>
            <person name="Diaz J.F."/>
            <person name="Benocci T."/>
            <person name="Peng M."/>
            <person name="Battaglia E."/>
            <person name="Haridas S."/>
            <person name="Andreopoulos W."/>
            <person name="Labutti K."/>
            <person name="Pangilinan J."/>
            <person name="Floch G.L."/>
            <person name="Makela M.R."/>
            <person name="Henrissat B."/>
            <person name="Grigoriev I.V."/>
            <person name="Crouch J.A."/>
            <person name="De Vries R.P."/>
            <person name="Sukno S.A."/>
            <person name="Thon M.R."/>
        </authorList>
    </citation>
    <scope>NUCLEOTIDE SEQUENCE</scope>
    <source>
        <strain evidence="1">MAFF235873</strain>
    </source>
</reference>
<comment type="caution">
    <text evidence="1">The sequence shown here is derived from an EMBL/GenBank/DDBJ whole genome shotgun (WGS) entry which is preliminary data.</text>
</comment>
<evidence type="ECO:0000313" key="1">
    <source>
        <dbReference type="EMBL" id="KAK2027629.1"/>
    </source>
</evidence>
<gene>
    <name evidence="1" type="ORF">LX32DRAFT_435209</name>
</gene>
<accession>A0AAD9M065</accession>
<protein>
    <submittedName>
        <fullName evidence="1">Uncharacterized protein</fullName>
    </submittedName>
</protein>